<comment type="similarity">
    <text evidence="1">Belongs to the NAD(P)-dependent epimerase/dehydratase family. SDR39U1 subfamily.</text>
</comment>
<sequence length="299" mass="33088">MKILIAGGSGFVGQKLTELLFKKGHDIIILTRKGKQSEGTIKFVQWIKEGSSPEKEIGGVDVVINLAGVSINDGRWTENHQRQIYESRMTATAELLRIVEALSEKPSVFINASAIGIYPPSHDTVYTEKSTEVANDFLGRTVHDWERKAATMMEHGIRTVFMRFGVVLGNEGGALPLMALPYRLFMGGTVGSGVQWVSWVHITDVVHAIVFAIENNRLNGPVNVTAPNPKRMKDFGKTIGAVLHRPHWFPVPALLMKAALGKKSSLVLEGQHVLPKVLTNEGFEFKFPTLESALRDLFY</sequence>
<dbReference type="RefSeq" id="WP_133335397.1">
    <property type="nucleotide sequence ID" value="NZ_JAVGVR010000001.1"/>
</dbReference>
<dbReference type="Gene3D" id="3.40.50.720">
    <property type="entry name" value="NAD(P)-binding Rossmann-like Domain"/>
    <property type="match status" value="1"/>
</dbReference>
<dbReference type="AlphaFoldDB" id="A0A4R5VT20"/>
<dbReference type="InterPro" id="IPR036291">
    <property type="entry name" value="NAD(P)-bd_dom_sf"/>
</dbReference>
<organism evidence="5 6">
    <name type="scientific">Bacillus salipaludis</name>
    <dbReference type="NCBI Taxonomy" id="2547811"/>
    <lineage>
        <taxon>Bacteria</taxon>
        <taxon>Bacillati</taxon>
        <taxon>Bacillota</taxon>
        <taxon>Bacilli</taxon>
        <taxon>Bacillales</taxon>
        <taxon>Bacillaceae</taxon>
        <taxon>Bacillus</taxon>
    </lineage>
</organism>
<feature type="domain" description="DUF1731" evidence="3">
    <location>
        <begin position="251"/>
        <end position="297"/>
    </location>
</feature>
<dbReference type="Proteomes" id="UP001178888">
    <property type="component" value="Unassembled WGS sequence"/>
</dbReference>
<dbReference type="Pfam" id="PF08338">
    <property type="entry name" value="DUF1731"/>
    <property type="match status" value="1"/>
</dbReference>
<proteinExistence type="inferred from homology"/>
<keyword evidence="7" id="KW-1185">Reference proteome</keyword>
<evidence type="ECO:0000259" key="2">
    <source>
        <dbReference type="Pfam" id="PF01370"/>
    </source>
</evidence>
<dbReference type="InterPro" id="IPR013549">
    <property type="entry name" value="DUF1731"/>
</dbReference>
<evidence type="ECO:0000313" key="6">
    <source>
        <dbReference type="Proteomes" id="UP000295132"/>
    </source>
</evidence>
<dbReference type="InterPro" id="IPR001509">
    <property type="entry name" value="Epimerase_deHydtase"/>
</dbReference>
<reference evidence="5 6" key="1">
    <citation type="submission" date="2019-03" db="EMBL/GenBank/DDBJ databases">
        <title>Bacillus niacini sp. nov. a Nicotinate-Metabolizing Mesophile Isolated from Soil.</title>
        <authorList>
            <person name="Zhang G."/>
        </authorList>
    </citation>
    <scope>NUCLEOTIDE SEQUENCE [LARGE SCALE GENOMIC DNA]</scope>
    <source>
        <strain evidence="5 6">WN066</strain>
    </source>
</reference>
<dbReference type="Pfam" id="PF01370">
    <property type="entry name" value="Epimerase"/>
    <property type="match status" value="1"/>
</dbReference>
<dbReference type="Proteomes" id="UP000295132">
    <property type="component" value="Unassembled WGS sequence"/>
</dbReference>
<gene>
    <name evidence="5" type="ORF">E2K98_14945</name>
    <name evidence="4" type="ORF">RCG21_19120</name>
</gene>
<dbReference type="EMBL" id="JAVGVR010000001">
    <property type="protein sequence ID" value="MDQ6598440.1"/>
    <property type="molecule type" value="Genomic_DNA"/>
</dbReference>
<dbReference type="NCBIfam" id="TIGR01777">
    <property type="entry name" value="yfcH"/>
    <property type="match status" value="1"/>
</dbReference>
<feature type="domain" description="NAD-dependent epimerase/dehydratase" evidence="2">
    <location>
        <begin position="3"/>
        <end position="222"/>
    </location>
</feature>
<dbReference type="EMBL" id="SMYO01000006">
    <property type="protein sequence ID" value="TDK61000.1"/>
    <property type="molecule type" value="Genomic_DNA"/>
</dbReference>
<accession>A0A4R5VT20</accession>
<dbReference type="PANTHER" id="PTHR11092:SF0">
    <property type="entry name" value="EPIMERASE FAMILY PROTEIN SDR39U1"/>
    <property type="match status" value="1"/>
</dbReference>
<dbReference type="SUPFAM" id="SSF51735">
    <property type="entry name" value="NAD(P)-binding Rossmann-fold domains"/>
    <property type="match status" value="1"/>
</dbReference>
<evidence type="ECO:0000313" key="4">
    <source>
        <dbReference type="EMBL" id="MDQ6598440.1"/>
    </source>
</evidence>
<protein>
    <submittedName>
        <fullName evidence="4">TIGR01777 family oxidoreductase</fullName>
    </submittedName>
    <submittedName>
        <fullName evidence="5">TIGR01777 family protein</fullName>
    </submittedName>
</protein>
<evidence type="ECO:0000313" key="5">
    <source>
        <dbReference type="EMBL" id="TDK61000.1"/>
    </source>
</evidence>
<dbReference type="InterPro" id="IPR010099">
    <property type="entry name" value="SDR39U1"/>
</dbReference>
<reference evidence="4" key="2">
    <citation type="submission" date="2023-08" db="EMBL/GenBank/DDBJ databases">
        <title>Nitrogen cycling bacteria in agricultural field soils.</title>
        <authorList>
            <person name="Jang J."/>
        </authorList>
    </citation>
    <scope>NUCLEOTIDE SEQUENCE</scope>
    <source>
        <strain evidence="4">PS3-36</strain>
    </source>
</reference>
<evidence type="ECO:0000259" key="3">
    <source>
        <dbReference type="Pfam" id="PF08338"/>
    </source>
</evidence>
<dbReference type="CDD" id="cd05242">
    <property type="entry name" value="SDR_a8"/>
    <property type="match status" value="1"/>
</dbReference>
<evidence type="ECO:0000313" key="7">
    <source>
        <dbReference type="Proteomes" id="UP001178888"/>
    </source>
</evidence>
<dbReference type="PANTHER" id="PTHR11092">
    <property type="entry name" value="SUGAR NUCLEOTIDE EPIMERASE RELATED"/>
    <property type="match status" value="1"/>
</dbReference>
<name>A0A4R5VT20_9BACI</name>
<comment type="caution">
    <text evidence="5">The sequence shown here is derived from an EMBL/GenBank/DDBJ whole genome shotgun (WGS) entry which is preliminary data.</text>
</comment>
<evidence type="ECO:0000256" key="1">
    <source>
        <dbReference type="ARBA" id="ARBA00009353"/>
    </source>
</evidence>